<evidence type="ECO:0000313" key="3">
    <source>
        <dbReference type="Proteomes" id="UP000886998"/>
    </source>
</evidence>
<dbReference type="PANTHER" id="PTHR46599">
    <property type="entry name" value="PIGGYBAC TRANSPOSABLE ELEMENT-DERIVED PROTEIN 4"/>
    <property type="match status" value="1"/>
</dbReference>
<dbReference type="Proteomes" id="UP000886998">
    <property type="component" value="Unassembled WGS sequence"/>
</dbReference>
<dbReference type="AlphaFoldDB" id="A0A8X6MJ64"/>
<feature type="domain" description="PiggyBac transposable element-derived protein" evidence="1">
    <location>
        <begin position="1"/>
        <end position="97"/>
    </location>
</feature>
<reference evidence="2" key="1">
    <citation type="submission" date="2020-08" db="EMBL/GenBank/DDBJ databases">
        <title>Multicomponent nature underlies the extraordinary mechanical properties of spider dragline silk.</title>
        <authorList>
            <person name="Kono N."/>
            <person name="Nakamura H."/>
            <person name="Mori M."/>
            <person name="Yoshida Y."/>
            <person name="Ohtoshi R."/>
            <person name="Malay A.D."/>
            <person name="Moran D.A.P."/>
            <person name="Tomita M."/>
            <person name="Numata K."/>
            <person name="Arakawa K."/>
        </authorList>
    </citation>
    <scope>NUCLEOTIDE SEQUENCE</scope>
</reference>
<protein>
    <submittedName>
        <fullName evidence="2">DDE_Tnp_1_7 domain-containing protein</fullName>
    </submittedName>
</protein>
<evidence type="ECO:0000313" key="2">
    <source>
        <dbReference type="EMBL" id="GFS58062.1"/>
    </source>
</evidence>
<evidence type="ECO:0000259" key="1">
    <source>
        <dbReference type="Pfam" id="PF13843"/>
    </source>
</evidence>
<accession>A0A8X6MJ64</accession>
<dbReference type="EMBL" id="BMAV01027302">
    <property type="protein sequence ID" value="GFS58062.1"/>
    <property type="molecule type" value="Genomic_DNA"/>
</dbReference>
<dbReference type="PANTHER" id="PTHR46599:SF3">
    <property type="entry name" value="PIGGYBAC TRANSPOSABLE ELEMENT-DERIVED PROTEIN 4"/>
    <property type="match status" value="1"/>
</dbReference>
<dbReference type="Pfam" id="PF13843">
    <property type="entry name" value="DDE_Tnp_1_7"/>
    <property type="match status" value="1"/>
</dbReference>
<gene>
    <name evidence="2" type="primary">AVEN_245354_1</name>
    <name evidence="2" type="ORF">TNIN_460971</name>
</gene>
<organism evidence="2 3">
    <name type="scientific">Trichonephila inaurata madagascariensis</name>
    <dbReference type="NCBI Taxonomy" id="2747483"/>
    <lineage>
        <taxon>Eukaryota</taxon>
        <taxon>Metazoa</taxon>
        <taxon>Ecdysozoa</taxon>
        <taxon>Arthropoda</taxon>
        <taxon>Chelicerata</taxon>
        <taxon>Arachnida</taxon>
        <taxon>Araneae</taxon>
        <taxon>Araneomorphae</taxon>
        <taxon>Entelegynae</taxon>
        <taxon>Araneoidea</taxon>
        <taxon>Nephilidae</taxon>
        <taxon>Trichonephila</taxon>
        <taxon>Trichonephila inaurata</taxon>
    </lineage>
</organism>
<proteinExistence type="predicted"/>
<name>A0A8X6MJ64_9ARAC</name>
<dbReference type="InterPro" id="IPR029526">
    <property type="entry name" value="PGBD"/>
</dbReference>
<dbReference type="OrthoDB" id="6433285at2759"/>
<comment type="caution">
    <text evidence="2">The sequence shown here is derived from an EMBL/GenBank/DDBJ whole genome shotgun (WGS) entry which is preliminary data.</text>
</comment>
<sequence>MTHNLPDKNPIIIIDNYFSSISLFEYLKRKSIYAIGRVRDNRSGLSKVIDDKKMKRGDFDNQISNQGIYFFKWKDNRPVYFLCNCHGDDTCVVERKLTQRWY</sequence>
<keyword evidence="3" id="KW-1185">Reference proteome</keyword>